<evidence type="ECO:0000256" key="3">
    <source>
        <dbReference type="ARBA" id="ARBA00022516"/>
    </source>
</evidence>
<sequence>MLNTTAHIPHPYFPTSLVLPHYTSPTMTMPRILTIFFSTVFLILGVSYKSISGPQKKIAFSRQMLFLWFVTCGFIHGVLEGYFAYNHKTIAGEHNILAELWKEYALSDSRYMSADSFVVIMESVTAYMWGPLSFYTAYLIYISSPVAPIFEFLVSTGQLYGDVLYYLTTLFEGAPHCSTNPFHFWFYFVFLNGFWIVIPLAVMYNAGCRMTSAVRKVESAGKGKKAL</sequence>
<evidence type="ECO:0000256" key="8">
    <source>
        <dbReference type="ARBA" id="ARBA00023098"/>
    </source>
</evidence>
<proteinExistence type="inferred from homology"/>
<keyword evidence="10" id="KW-1207">Sterol metabolism</keyword>
<dbReference type="GO" id="GO:0000247">
    <property type="term" value="F:C-8 sterol isomerase activity"/>
    <property type="evidence" value="ECO:0007669"/>
    <property type="project" value="TreeGrafter"/>
</dbReference>
<evidence type="ECO:0000313" key="17">
    <source>
        <dbReference type="Proteomes" id="UP000318582"/>
    </source>
</evidence>
<protein>
    <recommendedName>
        <fullName evidence="15">EXPERA domain-containing protein</fullName>
    </recommendedName>
</protein>
<accession>A0A507DVX9</accession>
<keyword evidence="4 13" id="KW-0812">Transmembrane</keyword>
<keyword evidence="5" id="KW-0752">Steroid biosynthesis</keyword>
<dbReference type="STRING" id="109895.A0A507DVX9"/>
<comment type="caution">
    <text evidence="16">The sequence shown here is derived from an EMBL/GenBank/DDBJ whole genome shotgun (WGS) entry which is preliminary data.</text>
</comment>
<keyword evidence="9 13" id="KW-0472">Membrane</keyword>
<evidence type="ECO:0000256" key="10">
    <source>
        <dbReference type="ARBA" id="ARBA00023166"/>
    </source>
</evidence>
<feature type="transmembrane region" description="Helical" evidence="14">
    <location>
        <begin position="137"/>
        <end position="160"/>
    </location>
</feature>
<dbReference type="GO" id="GO:0004769">
    <property type="term" value="F:steroid Delta-isomerase activity"/>
    <property type="evidence" value="ECO:0007669"/>
    <property type="project" value="TreeGrafter"/>
</dbReference>
<dbReference type="PANTHER" id="PTHR14207">
    <property type="entry name" value="STEROL ISOMERASE"/>
    <property type="match status" value="1"/>
</dbReference>
<evidence type="ECO:0000256" key="4">
    <source>
        <dbReference type="ARBA" id="ARBA00022692"/>
    </source>
</evidence>
<evidence type="ECO:0000256" key="13">
    <source>
        <dbReference type="PROSITE-ProRule" id="PRU01087"/>
    </source>
</evidence>
<keyword evidence="17" id="KW-1185">Reference proteome</keyword>
<evidence type="ECO:0000256" key="11">
    <source>
        <dbReference type="ARBA" id="ARBA00023221"/>
    </source>
</evidence>
<name>A0A507DVX9_9FUNG</name>
<dbReference type="PANTHER" id="PTHR14207:SF0">
    <property type="entry name" value="3-BETA-HYDROXYSTEROID-DELTA(8),DELTA(7)-ISOMERASE"/>
    <property type="match status" value="1"/>
</dbReference>
<organism evidence="16 17">
    <name type="scientific">Powellomyces hirtus</name>
    <dbReference type="NCBI Taxonomy" id="109895"/>
    <lineage>
        <taxon>Eukaryota</taxon>
        <taxon>Fungi</taxon>
        <taxon>Fungi incertae sedis</taxon>
        <taxon>Chytridiomycota</taxon>
        <taxon>Chytridiomycota incertae sedis</taxon>
        <taxon>Chytridiomycetes</taxon>
        <taxon>Spizellomycetales</taxon>
        <taxon>Powellomycetaceae</taxon>
        <taxon>Powellomyces</taxon>
    </lineage>
</organism>
<keyword evidence="3" id="KW-0444">Lipid biosynthesis</keyword>
<keyword evidence="11" id="KW-0753">Steroid metabolism</keyword>
<evidence type="ECO:0000256" key="7">
    <source>
        <dbReference type="ARBA" id="ARBA00023011"/>
    </source>
</evidence>
<comment type="subcellular location">
    <subcellularLocation>
        <location evidence="1">Membrane</location>
        <topology evidence="1">Multi-pass membrane protein</topology>
    </subcellularLocation>
</comment>
<feature type="domain" description="EXPERA" evidence="15">
    <location>
        <begin position="61"/>
        <end position="203"/>
    </location>
</feature>
<evidence type="ECO:0000259" key="15">
    <source>
        <dbReference type="PROSITE" id="PS51751"/>
    </source>
</evidence>
<evidence type="ECO:0000313" key="16">
    <source>
        <dbReference type="EMBL" id="TPX55883.1"/>
    </source>
</evidence>
<dbReference type="GO" id="GO:0016020">
    <property type="term" value="C:membrane"/>
    <property type="evidence" value="ECO:0007669"/>
    <property type="project" value="UniProtKB-SubCell"/>
</dbReference>
<gene>
    <name evidence="16" type="ORF">PhCBS80983_g04960</name>
</gene>
<evidence type="ECO:0000256" key="5">
    <source>
        <dbReference type="ARBA" id="ARBA00022955"/>
    </source>
</evidence>
<reference evidence="16 17" key="1">
    <citation type="journal article" date="2019" name="Sci. Rep.">
        <title>Comparative genomics of chytrid fungi reveal insights into the obligate biotrophic and pathogenic lifestyle of Synchytrium endobioticum.</title>
        <authorList>
            <person name="van de Vossenberg B.T.L.H."/>
            <person name="Warris S."/>
            <person name="Nguyen H.D.T."/>
            <person name="van Gent-Pelzer M.P.E."/>
            <person name="Joly D.L."/>
            <person name="van de Geest H.C."/>
            <person name="Bonants P.J.M."/>
            <person name="Smith D.S."/>
            <person name="Levesque C.A."/>
            <person name="van der Lee T.A.J."/>
        </authorList>
    </citation>
    <scope>NUCLEOTIDE SEQUENCE [LARGE SCALE GENOMIC DNA]</scope>
    <source>
        <strain evidence="16 17">CBS 809.83</strain>
    </source>
</reference>
<keyword evidence="6 13" id="KW-1133">Transmembrane helix</keyword>
<evidence type="ECO:0000256" key="14">
    <source>
        <dbReference type="SAM" id="Phobius"/>
    </source>
</evidence>
<keyword evidence="12" id="KW-0413">Isomerase</keyword>
<dbReference type="InterPro" id="IPR007905">
    <property type="entry name" value="EBP"/>
</dbReference>
<dbReference type="EMBL" id="QEAQ01000092">
    <property type="protein sequence ID" value="TPX55883.1"/>
    <property type="molecule type" value="Genomic_DNA"/>
</dbReference>
<dbReference type="GO" id="GO:0047750">
    <property type="term" value="F:cholestenol delta-isomerase activity"/>
    <property type="evidence" value="ECO:0007669"/>
    <property type="project" value="InterPro"/>
</dbReference>
<evidence type="ECO:0000256" key="1">
    <source>
        <dbReference type="ARBA" id="ARBA00004141"/>
    </source>
</evidence>
<keyword evidence="8" id="KW-0443">Lipid metabolism</keyword>
<dbReference type="GO" id="GO:0005783">
    <property type="term" value="C:endoplasmic reticulum"/>
    <property type="evidence" value="ECO:0007669"/>
    <property type="project" value="TreeGrafter"/>
</dbReference>
<feature type="transmembrane region" description="Helical" evidence="14">
    <location>
        <begin position="32"/>
        <end position="52"/>
    </location>
</feature>
<dbReference type="AlphaFoldDB" id="A0A507DVX9"/>
<dbReference type="PROSITE" id="PS51751">
    <property type="entry name" value="EXPERA"/>
    <property type="match status" value="1"/>
</dbReference>
<dbReference type="Proteomes" id="UP000318582">
    <property type="component" value="Unassembled WGS sequence"/>
</dbReference>
<comment type="similarity">
    <text evidence="2">Belongs to the EBP family.</text>
</comment>
<feature type="transmembrane region" description="Helical" evidence="14">
    <location>
        <begin position="64"/>
        <end position="85"/>
    </location>
</feature>
<evidence type="ECO:0000256" key="2">
    <source>
        <dbReference type="ARBA" id="ARBA00008337"/>
    </source>
</evidence>
<dbReference type="GO" id="GO:0016126">
    <property type="term" value="P:sterol biosynthetic process"/>
    <property type="evidence" value="ECO:0007669"/>
    <property type="project" value="UniProtKB-KW"/>
</dbReference>
<evidence type="ECO:0000256" key="12">
    <source>
        <dbReference type="ARBA" id="ARBA00023235"/>
    </source>
</evidence>
<feature type="transmembrane region" description="Helical" evidence="14">
    <location>
        <begin position="184"/>
        <end position="206"/>
    </location>
</feature>
<dbReference type="InterPro" id="IPR033118">
    <property type="entry name" value="EXPERA"/>
</dbReference>
<dbReference type="Pfam" id="PF05241">
    <property type="entry name" value="EBP"/>
    <property type="match status" value="1"/>
</dbReference>
<evidence type="ECO:0000256" key="6">
    <source>
        <dbReference type="ARBA" id="ARBA00022989"/>
    </source>
</evidence>
<keyword evidence="7" id="KW-0756">Sterol biosynthesis</keyword>
<evidence type="ECO:0000256" key="9">
    <source>
        <dbReference type="ARBA" id="ARBA00023136"/>
    </source>
</evidence>